<evidence type="ECO:0000256" key="4">
    <source>
        <dbReference type="ARBA" id="ARBA00022691"/>
    </source>
</evidence>
<protein>
    <recommendedName>
        <fullName evidence="5">Chemotaxis protein methyltransferase</fullName>
        <ecNumber evidence="5">2.1.1.80</ecNumber>
    </recommendedName>
</protein>
<dbReference type="InterPro" id="IPR029063">
    <property type="entry name" value="SAM-dependent_MTases_sf"/>
</dbReference>
<name>A0ABP6VUE3_9GAMM</name>
<keyword evidence="2 5" id="KW-0489">Methyltransferase</keyword>
<dbReference type="Gene3D" id="3.40.50.150">
    <property type="entry name" value="Vaccinia Virus protein VP39"/>
    <property type="match status" value="1"/>
</dbReference>
<dbReference type="SMART" id="SM00138">
    <property type="entry name" value="MeTrc"/>
    <property type="match status" value="1"/>
</dbReference>
<comment type="catalytic activity">
    <reaction evidence="1 5">
        <text>L-glutamyl-[protein] + S-adenosyl-L-methionine = [protein]-L-glutamate 5-O-methyl ester + S-adenosyl-L-homocysteine</text>
        <dbReference type="Rhea" id="RHEA:24452"/>
        <dbReference type="Rhea" id="RHEA-COMP:10208"/>
        <dbReference type="Rhea" id="RHEA-COMP:10311"/>
        <dbReference type="ChEBI" id="CHEBI:29973"/>
        <dbReference type="ChEBI" id="CHEBI:57856"/>
        <dbReference type="ChEBI" id="CHEBI:59789"/>
        <dbReference type="ChEBI" id="CHEBI:82795"/>
        <dbReference type="EC" id="2.1.1.80"/>
    </reaction>
</comment>
<dbReference type="EMBL" id="BAABCX010000002">
    <property type="protein sequence ID" value="GAA3540001.1"/>
    <property type="molecule type" value="Genomic_DNA"/>
</dbReference>
<evidence type="ECO:0000259" key="6">
    <source>
        <dbReference type="PROSITE" id="PS50123"/>
    </source>
</evidence>
<dbReference type="CDD" id="cd02440">
    <property type="entry name" value="AdoMet_MTases"/>
    <property type="match status" value="1"/>
</dbReference>
<evidence type="ECO:0000256" key="1">
    <source>
        <dbReference type="ARBA" id="ARBA00001541"/>
    </source>
</evidence>
<dbReference type="Pfam" id="PF01739">
    <property type="entry name" value="CheR"/>
    <property type="match status" value="1"/>
</dbReference>
<dbReference type="PANTHER" id="PTHR24422">
    <property type="entry name" value="CHEMOTAXIS PROTEIN METHYLTRANSFERASE"/>
    <property type="match status" value="1"/>
</dbReference>
<dbReference type="PIRSF" id="PIRSF000410">
    <property type="entry name" value="CheR"/>
    <property type="match status" value="1"/>
</dbReference>
<comment type="function">
    <text evidence="5">Methylation of the membrane-bound methyl-accepting chemotaxis proteins (MCP) to form gamma-glutamyl methyl ester residues in MCP.</text>
</comment>
<sequence length="268" mass="30691">MNVMPLKDSEFQRFRGWLYQTAGINLSLAKKALVAGRLCKRLKHYQLASYGDYFRLIMAGEEGAELQLALDLLTTNETYFFREPKHFDFLRERVLPQVPPGRHFRLWSAACSSGEEPYSLAMTLAEGLNGTSWEIVASDISTRVLAQARRGHYPMTRADTIDTPLLHKYCLKGAGSQEGTFLLERKLRQRVSFMHINLNQRLPKLGEFDVIFLRNVMIYFDLDTKRKVIERILPLLKSGGYFIVSHSESLNGISDGLKLITPSIYRKP</sequence>
<dbReference type="InterPro" id="IPR036804">
    <property type="entry name" value="CheR_N_sf"/>
</dbReference>
<dbReference type="PRINTS" id="PR00996">
    <property type="entry name" value="CHERMTFRASE"/>
</dbReference>
<dbReference type="Gene3D" id="1.10.155.10">
    <property type="entry name" value="Chemotaxis receptor methyltransferase CheR, N-terminal domain"/>
    <property type="match status" value="1"/>
</dbReference>
<comment type="caution">
    <text evidence="7">The sequence shown here is derived from an EMBL/GenBank/DDBJ whole genome shotgun (WGS) entry which is preliminary data.</text>
</comment>
<dbReference type="PROSITE" id="PS50123">
    <property type="entry name" value="CHER"/>
    <property type="match status" value="1"/>
</dbReference>
<organism evidence="7 8">
    <name type="scientific">Zobellella aerophila</name>
    <dbReference type="NCBI Taxonomy" id="870480"/>
    <lineage>
        <taxon>Bacteria</taxon>
        <taxon>Pseudomonadati</taxon>
        <taxon>Pseudomonadota</taxon>
        <taxon>Gammaproteobacteria</taxon>
        <taxon>Aeromonadales</taxon>
        <taxon>Aeromonadaceae</taxon>
        <taxon>Zobellella</taxon>
    </lineage>
</organism>
<keyword evidence="3 5" id="KW-0808">Transferase</keyword>
<dbReference type="SUPFAM" id="SSF47757">
    <property type="entry name" value="Chemotaxis receptor methyltransferase CheR, N-terminal domain"/>
    <property type="match status" value="1"/>
</dbReference>
<reference evidence="8" key="1">
    <citation type="journal article" date="2019" name="Int. J. Syst. Evol. Microbiol.">
        <title>The Global Catalogue of Microorganisms (GCM) 10K type strain sequencing project: providing services to taxonomists for standard genome sequencing and annotation.</title>
        <authorList>
            <consortium name="The Broad Institute Genomics Platform"/>
            <consortium name="The Broad Institute Genome Sequencing Center for Infectious Disease"/>
            <person name="Wu L."/>
            <person name="Ma J."/>
        </authorList>
    </citation>
    <scope>NUCLEOTIDE SEQUENCE [LARGE SCALE GENOMIC DNA]</scope>
    <source>
        <strain evidence="8">JCM 17110</strain>
    </source>
</reference>
<dbReference type="InterPro" id="IPR050903">
    <property type="entry name" value="Bact_Chemotaxis_MeTrfase"/>
</dbReference>
<evidence type="ECO:0000313" key="8">
    <source>
        <dbReference type="Proteomes" id="UP001500795"/>
    </source>
</evidence>
<keyword evidence="4 5" id="KW-0949">S-adenosyl-L-methionine</keyword>
<evidence type="ECO:0000256" key="2">
    <source>
        <dbReference type="ARBA" id="ARBA00022603"/>
    </source>
</evidence>
<dbReference type="PANTHER" id="PTHR24422:SF26">
    <property type="entry name" value="CHEMOTAXIS PROTEIN METHYLTRANSFERASE"/>
    <property type="match status" value="1"/>
</dbReference>
<dbReference type="InterPro" id="IPR022642">
    <property type="entry name" value="CheR_C"/>
</dbReference>
<keyword evidence="8" id="KW-1185">Reference proteome</keyword>
<dbReference type="Proteomes" id="UP001500795">
    <property type="component" value="Unassembled WGS sequence"/>
</dbReference>
<dbReference type="InterPro" id="IPR022641">
    <property type="entry name" value="CheR_N"/>
</dbReference>
<dbReference type="InterPro" id="IPR026024">
    <property type="entry name" value="Chemotaxis_MeTrfase_CheR"/>
</dbReference>
<proteinExistence type="predicted"/>
<evidence type="ECO:0000313" key="7">
    <source>
        <dbReference type="EMBL" id="GAA3540001.1"/>
    </source>
</evidence>
<feature type="domain" description="CheR-type methyltransferase" evidence="6">
    <location>
        <begin position="1"/>
        <end position="268"/>
    </location>
</feature>
<dbReference type="Pfam" id="PF03705">
    <property type="entry name" value="CheR_N"/>
    <property type="match status" value="1"/>
</dbReference>
<dbReference type="EC" id="2.1.1.80" evidence="5"/>
<dbReference type="InterPro" id="IPR000780">
    <property type="entry name" value="CheR_MeTrfase"/>
</dbReference>
<accession>A0ABP6VUE3</accession>
<evidence type="ECO:0000256" key="3">
    <source>
        <dbReference type="ARBA" id="ARBA00022679"/>
    </source>
</evidence>
<evidence type="ECO:0000256" key="5">
    <source>
        <dbReference type="PIRNR" id="PIRNR000410"/>
    </source>
</evidence>
<dbReference type="SUPFAM" id="SSF53335">
    <property type="entry name" value="S-adenosyl-L-methionine-dependent methyltransferases"/>
    <property type="match status" value="1"/>
</dbReference>
<gene>
    <name evidence="7" type="ORF">GCM10022394_19690</name>
</gene>